<evidence type="ECO:0000256" key="7">
    <source>
        <dbReference type="ARBA" id="ARBA00022917"/>
    </source>
</evidence>
<feature type="region of interest" description="Disordered" evidence="14">
    <location>
        <begin position="631"/>
        <end position="755"/>
    </location>
</feature>
<evidence type="ECO:0000259" key="17">
    <source>
        <dbReference type="PROSITE" id="PS51447"/>
    </source>
</evidence>
<keyword evidence="8" id="KW-0809">Transit peptide</keyword>
<feature type="region of interest" description="Disordered" evidence="14">
    <location>
        <begin position="1172"/>
        <end position="1191"/>
    </location>
</feature>
<dbReference type="InterPro" id="IPR051942">
    <property type="entry name" value="DENN_domain_containing_2"/>
</dbReference>
<evidence type="ECO:0000256" key="9">
    <source>
        <dbReference type="ARBA" id="ARBA00023128"/>
    </source>
</evidence>
<keyword evidence="4" id="KW-0436">Ligase</keyword>
<dbReference type="InterPro" id="IPR045864">
    <property type="entry name" value="aa-tRNA-synth_II/BPL/LPL"/>
</dbReference>
<comment type="subcellular location">
    <subcellularLocation>
        <location evidence="1">Mitochondrion matrix</location>
    </subcellularLocation>
</comment>
<dbReference type="GO" id="GO:0005759">
    <property type="term" value="C:mitochondrial matrix"/>
    <property type="evidence" value="ECO:0007669"/>
    <property type="project" value="UniProtKB-SubCell"/>
</dbReference>
<dbReference type="Proteomes" id="UP000794436">
    <property type="component" value="Unassembled WGS sequence"/>
</dbReference>
<keyword evidence="13" id="KW-0175">Coiled coil</keyword>
<evidence type="ECO:0000256" key="2">
    <source>
        <dbReference type="ARBA" id="ARBA00008226"/>
    </source>
</evidence>
<dbReference type="GO" id="GO:0004826">
    <property type="term" value="F:phenylalanine-tRNA ligase activity"/>
    <property type="evidence" value="ECO:0007669"/>
    <property type="project" value="UniProtKB-EC"/>
</dbReference>
<evidence type="ECO:0000256" key="12">
    <source>
        <dbReference type="ARBA" id="ARBA00049255"/>
    </source>
</evidence>
<dbReference type="GO" id="GO:0006432">
    <property type="term" value="P:phenylalanyl-tRNA aminoacylation"/>
    <property type="evidence" value="ECO:0007669"/>
    <property type="project" value="InterPro"/>
</dbReference>
<accession>A0A8K1FM54</accession>
<keyword evidence="9" id="KW-0496">Mitochondrion</keyword>
<feature type="compositionally biased region" description="Basic and acidic residues" evidence="14">
    <location>
        <begin position="683"/>
        <end position="699"/>
    </location>
</feature>
<comment type="caution">
    <text evidence="18">The sequence shown here is derived from an EMBL/GenBank/DDBJ whole genome shotgun (WGS) entry which is preliminary data.</text>
</comment>
<evidence type="ECO:0000259" key="16">
    <source>
        <dbReference type="PROSITE" id="PS50862"/>
    </source>
</evidence>
<dbReference type="Gene3D" id="3.40.50.11500">
    <property type="match status" value="1"/>
</dbReference>
<dbReference type="PANTHER" id="PTHR15288:SF0">
    <property type="entry name" value="UDENN DOMAIN-CONTAINING PROTEIN"/>
    <property type="match status" value="1"/>
</dbReference>
<dbReference type="SMART" id="SM00799">
    <property type="entry name" value="DENN"/>
    <property type="match status" value="1"/>
</dbReference>
<dbReference type="FunFam" id="3.30.930.10:FF:000083">
    <property type="entry name" value="Phenylalanine--tRNA ligase"/>
    <property type="match status" value="1"/>
</dbReference>
<feature type="coiled-coil region" evidence="13">
    <location>
        <begin position="425"/>
        <end position="490"/>
    </location>
</feature>
<organism evidence="18 19">
    <name type="scientific">Pythium oligandrum</name>
    <name type="common">Mycoparasitic fungus</name>
    <dbReference type="NCBI Taxonomy" id="41045"/>
    <lineage>
        <taxon>Eukaryota</taxon>
        <taxon>Sar</taxon>
        <taxon>Stramenopiles</taxon>
        <taxon>Oomycota</taxon>
        <taxon>Peronosporomycetes</taxon>
        <taxon>Pythiales</taxon>
        <taxon>Pythiaceae</taxon>
        <taxon>Pythium</taxon>
    </lineage>
</organism>
<dbReference type="OrthoDB" id="4457at2759"/>
<dbReference type="GO" id="GO:0005524">
    <property type="term" value="F:ATP binding"/>
    <property type="evidence" value="ECO:0007669"/>
    <property type="project" value="UniProtKB-KW"/>
</dbReference>
<evidence type="ECO:0000256" key="3">
    <source>
        <dbReference type="ARBA" id="ARBA00012814"/>
    </source>
</evidence>
<proteinExistence type="inferred from homology"/>
<reference evidence="18" key="1">
    <citation type="submission" date="2019-03" db="EMBL/GenBank/DDBJ databases">
        <title>Long read genome sequence of the mycoparasitic Pythium oligandrum ATCC 38472 isolated from sugarbeet rhizosphere.</title>
        <authorList>
            <person name="Gaulin E."/>
        </authorList>
    </citation>
    <scope>NUCLEOTIDE SEQUENCE</scope>
    <source>
        <strain evidence="18">ATCC 38472_TT</strain>
    </source>
</reference>
<dbReference type="SUPFAM" id="SSF55681">
    <property type="entry name" value="Class II aaRS and biotin synthetases"/>
    <property type="match status" value="1"/>
</dbReference>
<feature type="region of interest" description="Disordered" evidence="14">
    <location>
        <begin position="1216"/>
        <end position="1283"/>
    </location>
</feature>
<dbReference type="PROSITE" id="PS50862">
    <property type="entry name" value="AA_TRNA_LIGASE_II"/>
    <property type="match status" value="1"/>
</dbReference>
<dbReference type="EC" id="6.1.1.20" evidence="3"/>
<comment type="catalytic activity">
    <reaction evidence="12">
        <text>tRNA(Phe) + L-phenylalanine + ATP = L-phenylalanyl-tRNA(Phe) + AMP + diphosphate + H(+)</text>
        <dbReference type="Rhea" id="RHEA:19413"/>
        <dbReference type="Rhea" id="RHEA-COMP:9668"/>
        <dbReference type="Rhea" id="RHEA-COMP:9699"/>
        <dbReference type="ChEBI" id="CHEBI:15378"/>
        <dbReference type="ChEBI" id="CHEBI:30616"/>
        <dbReference type="ChEBI" id="CHEBI:33019"/>
        <dbReference type="ChEBI" id="CHEBI:58095"/>
        <dbReference type="ChEBI" id="CHEBI:78442"/>
        <dbReference type="ChEBI" id="CHEBI:78531"/>
        <dbReference type="ChEBI" id="CHEBI:456215"/>
        <dbReference type="EC" id="6.1.1.20"/>
    </reaction>
</comment>
<gene>
    <name evidence="18" type="ORF">Poli38472_003704</name>
</gene>
<sequence length="1283" mass="144475">MSLMRAARILSRSAYSNAPVRRAAVMGGRQHAAGVQAMSTSSSELDWMKNKDPYCNVGESIAAKIGENLHQKKNHPLNIIKTKIENYFHDLHTNHGHPKFTIFDDLSPVVSTEDCFDSMLVPKDHVSRKITDTYYVNPSTVLRAHTSAHEVPTMKQGYRSFLISGDVYRRDEIDASHYPVFHQMEGVRIFSELDASIPREEKVELVREELKKTLEGMVHELFGEVEMRWVEAYFPFTEPSLELEIFFNNDWLEVLGCGVLRQEILRGAGVGEDVGWAFGLGLERLAMVLFDIPDIRLFWSKDERFISQFKDGQITKFKPYSKYPGCYKDVSFWHGESFHENNLCEVVRDVAGDMVEQVALVDEFRHPKTQRESKCYRITYRHMDRNLTNEEVDELQALIAIVMQDAVSKEVEEWKRKYHTEAKVNQELGRRLRAMKQKLEEERARADKLKMQIEAVDPASTVCTASCTKCTTLEEEIAKLRVLLARYQVKIPEQLMETPEDLEAELVKPVGESPQKERVQVMRRTSSILVRQQSGRIQCLRDILDNLTPRIDPETHRNSIPSSTLATPPSPAAPVPVSRPKSFTKPAIPEINTDTSLGDLFKYTVVLTGPMPPKARRITFSSLSSRFKGIETRRASSEAFTLSKPGTSINNLRQPAIATPTNSANPQGPVQLTRTPSANSEHSSGEEGSRPRLATDGDKLQAPGSPMKKSGWLANIVPPRFRAASTDAPPAPGMANKEASPSFPESPSKPMPSTCAQKPKLLSVCPLPPKGEVSELEGLLEICFPYGDKLPPLSDFSVANLRRTLQERHRTYRSPNSTFVLTISSTSSATDLTYAVCVHFPLFPEDDTTSAAFEGSEERLPTHGCICLLTPYPFFSLFFKVIFGIASIWESKRKEYVQDFSIATKEKKSPPPPLRLSDFIEHFEGIVKRLKEMRVPPMGGWTRLVLAPQHTPLSFHRPHTESLVAERRMLVLEYAAPMLFALLSVDQVLFLLGSLCCERKVLVVSDHANIVSSCVLALITLLEPLQWAGPVITLLPPRLDELLEAPVPLIAGRVSINSANIPNFSTLNKPMKGVIEMNMDQNNLCMHEEDLMCYHELKLPGCDSLVHELQHLSVLLFERHLDPDFPSIEQMQACETICSRIHRYMHSLCALATGESTSLDLVDGSLSILRDPKASLKPQQPSPADVASSRRFSEAVADYVRRFQETQMFSMFQLERHDEDHENIDDDDDDDGDDDDDEADESGDERNADELPSDDEEQQDESIETRDDEDKASTRHSEAMAEV</sequence>
<evidence type="ECO:0000256" key="1">
    <source>
        <dbReference type="ARBA" id="ARBA00004305"/>
    </source>
</evidence>
<dbReference type="InterPro" id="IPR002319">
    <property type="entry name" value="Phenylalanyl-tRNA_Synthase"/>
</dbReference>
<dbReference type="Pfam" id="PF01409">
    <property type="entry name" value="tRNA-synt_2d"/>
    <property type="match status" value="1"/>
</dbReference>
<name>A0A8K1FM54_PYTOL</name>
<dbReference type="GO" id="GO:0000049">
    <property type="term" value="F:tRNA binding"/>
    <property type="evidence" value="ECO:0007669"/>
    <property type="project" value="InterPro"/>
</dbReference>
<dbReference type="InterPro" id="IPR043153">
    <property type="entry name" value="DENN_C"/>
</dbReference>
<evidence type="ECO:0000259" key="15">
    <source>
        <dbReference type="PROSITE" id="PS50211"/>
    </source>
</evidence>
<dbReference type="Pfam" id="PF02141">
    <property type="entry name" value="DENN"/>
    <property type="match status" value="1"/>
</dbReference>
<evidence type="ECO:0000256" key="4">
    <source>
        <dbReference type="ARBA" id="ARBA00022598"/>
    </source>
</evidence>
<dbReference type="NCBIfam" id="TIGR00469">
    <property type="entry name" value="pheS_mito"/>
    <property type="match status" value="1"/>
</dbReference>
<keyword evidence="10" id="KW-0030">Aminoacyl-tRNA synthetase</keyword>
<dbReference type="InterPro" id="IPR006195">
    <property type="entry name" value="aa-tRNA-synth_II"/>
</dbReference>
<keyword evidence="6" id="KW-0067">ATP-binding</keyword>
<feature type="compositionally biased region" description="Acidic residues" evidence="14">
    <location>
        <begin position="1251"/>
        <end position="1262"/>
    </location>
</feature>
<keyword evidence="19" id="KW-1185">Reference proteome</keyword>
<dbReference type="PROSITE" id="PS51447">
    <property type="entry name" value="FDX_ACB"/>
    <property type="match status" value="1"/>
</dbReference>
<feature type="region of interest" description="Disordered" evidence="14">
    <location>
        <begin position="550"/>
        <end position="590"/>
    </location>
</feature>
<dbReference type="PANTHER" id="PTHR15288">
    <property type="entry name" value="DENN DOMAIN-CONTAINING PROTEIN 2"/>
    <property type="match status" value="1"/>
</dbReference>
<feature type="compositionally biased region" description="Polar residues" evidence="14">
    <location>
        <begin position="638"/>
        <end position="682"/>
    </location>
</feature>
<evidence type="ECO:0000256" key="10">
    <source>
        <dbReference type="ARBA" id="ARBA00023146"/>
    </source>
</evidence>
<feature type="compositionally biased region" description="Acidic residues" evidence="14">
    <location>
        <begin position="1221"/>
        <end position="1243"/>
    </location>
</feature>
<evidence type="ECO:0000313" key="19">
    <source>
        <dbReference type="Proteomes" id="UP000794436"/>
    </source>
</evidence>
<dbReference type="EMBL" id="SPLM01000036">
    <property type="protein sequence ID" value="TMW65939.1"/>
    <property type="molecule type" value="Genomic_DNA"/>
</dbReference>
<dbReference type="SMART" id="SM00896">
    <property type="entry name" value="FDX-ACB"/>
    <property type="match status" value="1"/>
</dbReference>
<keyword evidence="7" id="KW-0648">Protein biosynthesis</keyword>
<dbReference type="InterPro" id="IPR005121">
    <property type="entry name" value="Fdx_antiC-bd"/>
</dbReference>
<dbReference type="Gene3D" id="3.30.450.200">
    <property type="match status" value="1"/>
</dbReference>
<dbReference type="SUPFAM" id="SSF54991">
    <property type="entry name" value="Anticodon-binding domain of PheRS"/>
    <property type="match status" value="1"/>
</dbReference>
<feature type="domain" description="FDX-ACB" evidence="17">
    <location>
        <begin position="321"/>
        <end position="412"/>
    </location>
</feature>
<feature type="domain" description="UDENN" evidence="15">
    <location>
        <begin position="743"/>
        <end position="1223"/>
    </location>
</feature>
<evidence type="ECO:0000313" key="18">
    <source>
        <dbReference type="EMBL" id="TMW65939.1"/>
    </source>
</evidence>
<comment type="similarity">
    <text evidence="2">Belongs to the class-II aminoacyl-tRNA synthetase family.</text>
</comment>
<dbReference type="Pfam" id="PF03147">
    <property type="entry name" value="FDX-ACB"/>
    <property type="match status" value="1"/>
</dbReference>
<dbReference type="InterPro" id="IPR004530">
    <property type="entry name" value="Phe-tRNA-synth_IIc_mito"/>
</dbReference>
<dbReference type="InterPro" id="IPR037516">
    <property type="entry name" value="Tripartite_DENN"/>
</dbReference>
<dbReference type="Gene3D" id="3.30.70.380">
    <property type="entry name" value="Ferrodoxin-fold anticodon-binding domain"/>
    <property type="match status" value="1"/>
</dbReference>
<protein>
    <recommendedName>
        <fullName evidence="3">phenylalanine--tRNA ligase</fullName>
        <ecNumber evidence="3">6.1.1.20</ecNumber>
    </recommendedName>
    <alternativeName>
        <fullName evidence="11">Phenylalanyl-tRNA synthetase</fullName>
    </alternativeName>
</protein>
<evidence type="ECO:0000256" key="6">
    <source>
        <dbReference type="ARBA" id="ARBA00022840"/>
    </source>
</evidence>
<feature type="domain" description="Aminoacyl-transfer RNA synthetases class-II family profile" evidence="16">
    <location>
        <begin position="165"/>
        <end position="319"/>
    </location>
</feature>
<evidence type="ECO:0000256" key="13">
    <source>
        <dbReference type="SAM" id="Coils"/>
    </source>
</evidence>
<dbReference type="InterPro" id="IPR036690">
    <property type="entry name" value="Fdx_antiC-bd_sf"/>
</dbReference>
<dbReference type="Gene3D" id="3.30.930.10">
    <property type="entry name" value="Bira Bifunctional Protein, Domain 2"/>
    <property type="match status" value="2"/>
</dbReference>
<evidence type="ECO:0000256" key="8">
    <source>
        <dbReference type="ARBA" id="ARBA00022946"/>
    </source>
</evidence>
<dbReference type="InterPro" id="IPR001194">
    <property type="entry name" value="cDENN_dom"/>
</dbReference>
<keyword evidence="5" id="KW-0547">Nucleotide-binding</keyword>
<feature type="compositionally biased region" description="Basic and acidic residues" evidence="14">
    <location>
        <begin position="1263"/>
        <end position="1283"/>
    </location>
</feature>
<evidence type="ECO:0000256" key="14">
    <source>
        <dbReference type="SAM" id="MobiDB-lite"/>
    </source>
</evidence>
<dbReference type="PROSITE" id="PS50211">
    <property type="entry name" value="DENN"/>
    <property type="match status" value="1"/>
</dbReference>
<evidence type="ECO:0000256" key="11">
    <source>
        <dbReference type="ARBA" id="ARBA00031194"/>
    </source>
</evidence>
<evidence type="ECO:0000256" key="5">
    <source>
        <dbReference type="ARBA" id="ARBA00022741"/>
    </source>
</evidence>
<dbReference type="FunFam" id="3.30.70.380:FF:000002">
    <property type="entry name" value="phenylalanine--tRNA ligase, mitochondrial"/>
    <property type="match status" value="1"/>
</dbReference>
<dbReference type="CDD" id="cd00496">
    <property type="entry name" value="PheRS_alpha_core"/>
    <property type="match status" value="1"/>
</dbReference>